<name>A0ABV2R142_9HYPH</name>
<evidence type="ECO:0000313" key="6">
    <source>
        <dbReference type="Proteomes" id="UP001549321"/>
    </source>
</evidence>
<feature type="domain" description="Prohead serine protease" evidence="4">
    <location>
        <begin position="11"/>
        <end position="155"/>
    </location>
</feature>
<reference evidence="5 6" key="1">
    <citation type="submission" date="2024-06" db="EMBL/GenBank/DDBJ databases">
        <title>Sorghum-associated microbial communities from plants grown in Nebraska, USA.</title>
        <authorList>
            <person name="Schachtman D."/>
        </authorList>
    </citation>
    <scope>NUCLEOTIDE SEQUENCE [LARGE SCALE GENOMIC DNA]</scope>
    <source>
        <strain evidence="5 6">3207</strain>
    </source>
</reference>
<dbReference type="GO" id="GO:0006508">
    <property type="term" value="P:proteolysis"/>
    <property type="evidence" value="ECO:0007669"/>
    <property type="project" value="UniProtKB-KW"/>
</dbReference>
<dbReference type="GO" id="GO:0008233">
    <property type="term" value="F:peptidase activity"/>
    <property type="evidence" value="ECO:0007669"/>
    <property type="project" value="UniProtKB-KW"/>
</dbReference>
<evidence type="ECO:0000259" key="4">
    <source>
        <dbReference type="Pfam" id="PF04586"/>
    </source>
</evidence>
<gene>
    <name evidence="5" type="ORF">ABIE08_002925</name>
</gene>
<protein>
    <submittedName>
        <fullName evidence="5">HK97 family phage prohead protease</fullName>
    </submittedName>
</protein>
<comment type="caution">
    <text evidence="5">The sequence shown here is derived from an EMBL/GenBank/DDBJ whole genome shotgun (WGS) entry which is preliminary data.</text>
</comment>
<dbReference type="EMBL" id="JBEPSM010000002">
    <property type="protein sequence ID" value="MET4634979.1"/>
    <property type="molecule type" value="Genomic_DNA"/>
</dbReference>
<proteinExistence type="predicted"/>
<keyword evidence="2 5" id="KW-0645">Protease</keyword>
<evidence type="ECO:0000256" key="3">
    <source>
        <dbReference type="ARBA" id="ARBA00022801"/>
    </source>
</evidence>
<sequence length="228" mass="24725">MKTKDFALHVKDVAEDGLFEGYASVFGGEPDSYGDIVMPGAFALSLAKHKSEGTMPLMLWNHKSTELPIGVWIDMVEDGHGLLAKGQVDLDDPIGSRVHRAMKRNGLRGLSIGYETIAVKTDPKMPGVEFLETVDLWEVSPVNFPAKRDALITDVKSVRAEDFARRLRSGEPPTIKEFEDVLGDLGVPKALRTAIASHGYAKAIRSESEGAPPADVLLALRAAAASFR</sequence>
<dbReference type="Pfam" id="PF04586">
    <property type="entry name" value="Peptidase_S78"/>
    <property type="match status" value="1"/>
</dbReference>
<dbReference type="Proteomes" id="UP001549321">
    <property type="component" value="Unassembled WGS sequence"/>
</dbReference>
<evidence type="ECO:0000313" key="5">
    <source>
        <dbReference type="EMBL" id="MET4634979.1"/>
    </source>
</evidence>
<organism evidence="5 6">
    <name type="scientific">Kaistia defluvii</name>
    <dbReference type="NCBI Taxonomy" id="410841"/>
    <lineage>
        <taxon>Bacteria</taxon>
        <taxon>Pseudomonadati</taxon>
        <taxon>Pseudomonadota</taxon>
        <taxon>Alphaproteobacteria</taxon>
        <taxon>Hyphomicrobiales</taxon>
        <taxon>Kaistiaceae</taxon>
        <taxon>Kaistia</taxon>
    </lineage>
</organism>
<keyword evidence="1" id="KW-1188">Viral release from host cell</keyword>
<evidence type="ECO:0000256" key="1">
    <source>
        <dbReference type="ARBA" id="ARBA00022612"/>
    </source>
</evidence>
<keyword evidence="3" id="KW-0378">Hydrolase</keyword>
<dbReference type="InterPro" id="IPR054613">
    <property type="entry name" value="Peptidase_S78_dom"/>
</dbReference>
<dbReference type="RefSeq" id="WP_354552122.1">
    <property type="nucleotide sequence ID" value="NZ_JBEPSM010000002.1"/>
</dbReference>
<evidence type="ECO:0000256" key="2">
    <source>
        <dbReference type="ARBA" id="ARBA00022670"/>
    </source>
</evidence>
<accession>A0ABV2R142</accession>
<keyword evidence="6" id="KW-1185">Reference proteome</keyword>
<dbReference type="NCBIfam" id="TIGR01543">
    <property type="entry name" value="proheadase_HK97"/>
    <property type="match status" value="1"/>
</dbReference>
<dbReference type="InterPro" id="IPR006433">
    <property type="entry name" value="Prohead_protease"/>
</dbReference>